<dbReference type="EMBL" id="FONG01000027">
    <property type="protein sequence ID" value="SFF75892.1"/>
    <property type="molecule type" value="Genomic_DNA"/>
</dbReference>
<keyword evidence="2" id="KW-1185">Reference proteome</keyword>
<gene>
    <name evidence="1" type="ORF">SAMN05216251_12796</name>
</gene>
<accession>A0A1I2L953</accession>
<name>A0A1I2L953_9ACTN</name>
<evidence type="ECO:0000313" key="2">
    <source>
        <dbReference type="Proteomes" id="UP000199323"/>
    </source>
</evidence>
<dbReference type="Proteomes" id="UP000199323">
    <property type="component" value="Unassembled WGS sequence"/>
</dbReference>
<evidence type="ECO:0000313" key="1">
    <source>
        <dbReference type="EMBL" id="SFF75892.1"/>
    </source>
</evidence>
<proteinExistence type="predicted"/>
<dbReference type="AlphaFoldDB" id="A0A1I2L953"/>
<sequence>DDEGGNPFTTHGQYEHDLLFDGNSGLMDIANSGAQWGDSAKRITVRNHVCSWFTANTKITDLTLENVHVVPRPTFDPAGALVINADGAQLRGCSASFFAVAQQSARSTRPTTVTDCAFDLPKASVLVQTPVTAPVHFVRTTFTGLDGNLLRGSGPVRFTDCRLAGAPQAAPLVVGASEVTVDGGSLTDTGNPRALERAMIAARLRPTPIAAVSNGSPAATSDPNVSTSTSAAIATLTITPAPSDGAVCSALPPISTVSPAACPRSTASCNASLCPW</sequence>
<feature type="non-terminal residue" evidence="1">
    <location>
        <position position="1"/>
    </location>
</feature>
<protein>
    <submittedName>
        <fullName evidence="1">Uncharacterized protein</fullName>
    </submittedName>
</protein>
<organism evidence="1 2">
    <name type="scientific">Actinacidiphila alni</name>
    <dbReference type="NCBI Taxonomy" id="380248"/>
    <lineage>
        <taxon>Bacteria</taxon>
        <taxon>Bacillati</taxon>
        <taxon>Actinomycetota</taxon>
        <taxon>Actinomycetes</taxon>
        <taxon>Kitasatosporales</taxon>
        <taxon>Streptomycetaceae</taxon>
        <taxon>Actinacidiphila</taxon>
    </lineage>
</organism>
<reference evidence="1 2" key="1">
    <citation type="submission" date="2016-10" db="EMBL/GenBank/DDBJ databases">
        <authorList>
            <person name="de Groot N.N."/>
        </authorList>
    </citation>
    <scope>NUCLEOTIDE SEQUENCE [LARGE SCALE GENOMIC DNA]</scope>
    <source>
        <strain evidence="1 2">CGMCC 4.3510</strain>
    </source>
</reference>